<organism evidence="7 8">
    <name type="scientific">Microlunatus soli</name>
    <dbReference type="NCBI Taxonomy" id="630515"/>
    <lineage>
        <taxon>Bacteria</taxon>
        <taxon>Bacillati</taxon>
        <taxon>Actinomycetota</taxon>
        <taxon>Actinomycetes</taxon>
        <taxon>Propionibacteriales</taxon>
        <taxon>Propionibacteriaceae</taxon>
        <taxon>Microlunatus</taxon>
    </lineage>
</organism>
<keyword evidence="5 6" id="KW-0472">Membrane</keyword>
<evidence type="ECO:0000256" key="1">
    <source>
        <dbReference type="ARBA" id="ARBA00004141"/>
    </source>
</evidence>
<dbReference type="AlphaFoldDB" id="A0A1H1YXL8"/>
<comment type="subcellular location">
    <subcellularLocation>
        <location evidence="1">Membrane</location>
        <topology evidence="1">Multi-pass membrane protein</topology>
    </subcellularLocation>
</comment>
<proteinExistence type="inferred from homology"/>
<dbReference type="EMBL" id="LT629772">
    <property type="protein sequence ID" value="SDT25686.1"/>
    <property type="molecule type" value="Genomic_DNA"/>
</dbReference>
<dbReference type="InterPro" id="IPR005226">
    <property type="entry name" value="UPF0014_fam"/>
</dbReference>
<feature type="transmembrane region" description="Helical" evidence="6">
    <location>
        <begin position="188"/>
        <end position="206"/>
    </location>
</feature>
<evidence type="ECO:0000256" key="4">
    <source>
        <dbReference type="ARBA" id="ARBA00022989"/>
    </source>
</evidence>
<evidence type="ECO:0000313" key="7">
    <source>
        <dbReference type="EMBL" id="SDT25686.1"/>
    </source>
</evidence>
<gene>
    <name evidence="7" type="ORF">SAMN04489812_4819</name>
</gene>
<sequence>MLAHPGPGLIIALVVLVALAITASLIGRLRQQKAIGLAAGRAVLQLAVVSLIITAALSHLVWSAVFALFMYSVAVFTSSRRIGAGRCWPWVAISMLVGLLPTLAVIFASRAVPFNGPSLVPVAGIIIGGTMTATTLAGRRVFAALREEHGSYEAGLSIGLTRAESISEVIRRRLPEALVPGQDQTRTVGLVTLPGAFIGVLLGGGSPVQAGAAQLLVLFGLLSAQTITVVVAHLFIRSGRLLPKDLITALQP</sequence>
<feature type="transmembrane region" description="Helical" evidence="6">
    <location>
        <begin position="34"/>
        <end position="53"/>
    </location>
</feature>
<feature type="transmembrane region" description="Helical" evidence="6">
    <location>
        <begin position="212"/>
        <end position="236"/>
    </location>
</feature>
<accession>A0A1H1YXL8</accession>
<evidence type="ECO:0000313" key="8">
    <source>
        <dbReference type="Proteomes" id="UP000199103"/>
    </source>
</evidence>
<comment type="similarity">
    <text evidence="2">Belongs to the UPF0014 family.</text>
</comment>
<evidence type="ECO:0000256" key="6">
    <source>
        <dbReference type="SAM" id="Phobius"/>
    </source>
</evidence>
<keyword evidence="3 6" id="KW-0812">Transmembrane</keyword>
<dbReference type="STRING" id="630515.SAMN04489812_4819"/>
<evidence type="ECO:0000256" key="2">
    <source>
        <dbReference type="ARBA" id="ARBA00005268"/>
    </source>
</evidence>
<feature type="transmembrane region" description="Helical" evidence="6">
    <location>
        <begin position="118"/>
        <end position="137"/>
    </location>
</feature>
<feature type="transmembrane region" description="Helical" evidence="6">
    <location>
        <begin position="59"/>
        <end position="78"/>
    </location>
</feature>
<evidence type="ECO:0000256" key="5">
    <source>
        <dbReference type="ARBA" id="ARBA00023136"/>
    </source>
</evidence>
<feature type="transmembrane region" description="Helical" evidence="6">
    <location>
        <begin position="90"/>
        <end position="112"/>
    </location>
</feature>
<dbReference type="GO" id="GO:0005886">
    <property type="term" value="C:plasma membrane"/>
    <property type="evidence" value="ECO:0007669"/>
    <property type="project" value="TreeGrafter"/>
</dbReference>
<dbReference type="Pfam" id="PF03649">
    <property type="entry name" value="UPF0014"/>
    <property type="match status" value="1"/>
</dbReference>
<protein>
    <submittedName>
        <fullName evidence="7">Putative ABC transport system permease protein</fullName>
    </submittedName>
</protein>
<reference evidence="7 8" key="1">
    <citation type="submission" date="2016-10" db="EMBL/GenBank/DDBJ databases">
        <authorList>
            <person name="de Groot N.N."/>
        </authorList>
    </citation>
    <scope>NUCLEOTIDE SEQUENCE [LARGE SCALE GENOMIC DNA]</scope>
    <source>
        <strain evidence="7 8">DSM 21800</strain>
    </source>
</reference>
<keyword evidence="8" id="KW-1185">Reference proteome</keyword>
<evidence type="ECO:0000256" key="3">
    <source>
        <dbReference type="ARBA" id="ARBA00022692"/>
    </source>
</evidence>
<name>A0A1H1YXL8_9ACTN</name>
<feature type="transmembrane region" description="Helical" evidence="6">
    <location>
        <begin position="6"/>
        <end position="27"/>
    </location>
</feature>
<keyword evidence="4 6" id="KW-1133">Transmembrane helix</keyword>
<dbReference type="Proteomes" id="UP000199103">
    <property type="component" value="Chromosome I"/>
</dbReference>
<dbReference type="PANTHER" id="PTHR30028:SF0">
    <property type="entry name" value="PROTEIN ALUMINUM SENSITIVE 3"/>
    <property type="match status" value="1"/>
</dbReference>
<dbReference type="PANTHER" id="PTHR30028">
    <property type="entry name" value="UPF0014 INNER MEMBRANE PROTEIN YBBM-RELATED"/>
    <property type="match status" value="1"/>
</dbReference>